<dbReference type="PANTHER" id="PTHR47331">
    <property type="entry name" value="PHD-TYPE DOMAIN-CONTAINING PROTEIN"/>
    <property type="match status" value="1"/>
</dbReference>
<evidence type="ECO:0000313" key="1">
    <source>
        <dbReference type="EMBL" id="CAH1111490.1"/>
    </source>
</evidence>
<gene>
    <name evidence="1" type="ORF">PSYICH_LOCUS12859</name>
</gene>
<dbReference type="AlphaFoldDB" id="A0A9P0D508"/>
<keyword evidence="2" id="KW-1185">Reference proteome</keyword>
<sequence>EEWSIFVFNRVKEIRQLTEADRWNHIPGSDNPADLPSRGCFGRQLVESRWWEGPTWLYERECCVQQNVEFDEEEISKEKKKGAITNLLNTDTDYWHFYYFSQYTKLLRMMAWILRFCHNVKNPRQRFSGELTAEEINQTEVVVLKEVQKESFEDNSKRISSLKPFTDESGLIRLKSRISERPDTMAFRLPIILPGEHP</sequence>
<organism evidence="1 2">
    <name type="scientific">Psylliodes chrysocephalus</name>
    <dbReference type="NCBI Taxonomy" id="3402493"/>
    <lineage>
        <taxon>Eukaryota</taxon>
        <taxon>Metazoa</taxon>
        <taxon>Ecdysozoa</taxon>
        <taxon>Arthropoda</taxon>
        <taxon>Hexapoda</taxon>
        <taxon>Insecta</taxon>
        <taxon>Pterygota</taxon>
        <taxon>Neoptera</taxon>
        <taxon>Endopterygota</taxon>
        <taxon>Coleoptera</taxon>
        <taxon>Polyphaga</taxon>
        <taxon>Cucujiformia</taxon>
        <taxon>Chrysomeloidea</taxon>
        <taxon>Chrysomelidae</taxon>
        <taxon>Galerucinae</taxon>
        <taxon>Alticini</taxon>
        <taxon>Psylliodes</taxon>
    </lineage>
</organism>
<dbReference type="PANTHER" id="PTHR47331:SF2">
    <property type="match status" value="1"/>
</dbReference>
<dbReference type="EMBL" id="OV651818">
    <property type="protein sequence ID" value="CAH1111490.1"/>
    <property type="molecule type" value="Genomic_DNA"/>
</dbReference>
<reference evidence="1" key="1">
    <citation type="submission" date="2022-01" db="EMBL/GenBank/DDBJ databases">
        <authorList>
            <person name="King R."/>
        </authorList>
    </citation>
    <scope>NUCLEOTIDE SEQUENCE</scope>
</reference>
<feature type="non-terminal residue" evidence="1">
    <location>
        <position position="1"/>
    </location>
</feature>
<dbReference type="OrthoDB" id="6428063at2759"/>
<dbReference type="Proteomes" id="UP001153636">
    <property type="component" value="Chromosome 6"/>
</dbReference>
<evidence type="ECO:0000313" key="2">
    <source>
        <dbReference type="Proteomes" id="UP001153636"/>
    </source>
</evidence>
<accession>A0A9P0D508</accession>
<proteinExistence type="predicted"/>
<name>A0A9P0D508_9CUCU</name>
<feature type="non-terminal residue" evidence="1">
    <location>
        <position position="198"/>
    </location>
</feature>
<protein>
    <submittedName>
        <fullName evidence="1">Uncharacterized protein</fullName>
    </submittedName>
</protein>